<dbReference type="Gene3D" id="2.30.140.30">
    <property type="match status" value="1"/>
</dbReference>
<comment type="caution">
    <text evidence="16">The sequence shown here is derived from an EMBL/GenBank/DDBJ whole genome shotgun (WGS) entry which is preliminary data.</text>
</comment>
<comment type="pathway">
    <text evidence="1">Cell wall biogenesis; peptidoglycan biosynthesis.</text>
</comment>
<evidence type="ECO:0000256" key="10">
    <source>
        <dbReference type="ARBA" id="ARBA00023316"/>
    </source>
</evidence>
<accession>A0ABW5PRZ7</accession>
<reference evidence="17" key="1">
    <citation type="journal article" date="2019" name="Int. J. Syst. Evol. Microbiol.">
        <title>The Global Catalogue of Microorganisms (GCM) 10K type strain sequencing project: providing services to taxonomists for standard genome sequencing and annotation.</title>
        <authorList>
            <consortium name="The Broad Institute Genomics Platform"/>
            <consortium name="The Broad Institute Genome Sequencing Center for Infectious Disease"/>
            <person name="Wu L."/>
            <person name="Ma J."/>
        </authorList>
    </citation>
    <scope>NUCLEOTIDE SEQUENCE [LARGE SCALE GENOMIC DNA]</scope>
    <source>
        <strain evidence="17">TISTR 2241</strain>
    </source>
</reference>
<evidence type="ECO:0000256" key="4">
    <source>
        <dbReference type="ARBA" id="ARBA00022645"/>
    </source>
</evidence>
<evidence type="ECO:0000256" key="3">
    <source>
        <dbReference type="ARBA" id="ARBA00012448"/>
    </source>
</evidence>
<evidence type="ECO:0000256" key="11">
    <source>
        <dbReference type="ARBA" id="ARBA00034000"/>
    </source>
</evidence>
<dbReference type="PRINTS" id="PR00725">
    <property type="entry name" value="DADACBPTASE1"/>
</dbReference>
<feature type="domain" description="Peptidase S11 D-Ala-D-Ala carboxypeptidase A C-terminal" evidence="15">
    <location>
        <begin position="270"/>
        <end position="354"/>
    </location>
</feature>
<evidence type="ECO:0000313" key="16">
    <source>
        <dbReference type="EMBL" id="MFD2617680.1"/>
    </source>
</evidence>
<dbReference type="GO" id="GO:0016787">
    <property type="term" value="F:hydrolase activity"/>
    <property type="evidence" value="ECO:0007669"/>
    <property type="project" value="UniProtKB-KW"/>
</dbReference>
<evidence type="ECO:0000313" key="17">
    <source>
        <dbReference type="Proteomes" id="UP001597458"/>
    </source>
</evidence>
<evidence type="ECO:0000256" key="6">
    <source>
        <dbReference type="ARBA" id="ARBA00022729"/>
    </source>
</evidence>
<dbReference type="InterPro" id="IPR012338">
    <property type="entry name" value="Beta-lactam/transpept-like"/>
</dbReference>
<dbReference type="InterPro" id="IPR018044">
    <property type="entry name" value="Peptidase_S11"/>
</dbReference>
<dbReference type="RefSeq" id="WP_141190590.1">
    <property type="nucleotide sequence ID" value="NZ_JBHUMR010000013.1"/>
</dbReference>
<comment type="catalytic activity">
    <reaction evidence="11">
        <text>Preferential cleavage: (Ac)2-L-Lys-D-Ala-|-D-Ala. Also transpeptidation of peptidyl-alanyl moieties that are N-acyl substituents of D-alanine.</text>
        <dbReference type="EC" id="3.4.16.4"/>
    </reaction>
</comment>
<keyword evidence="6 13" id="KW-0732">Signal</keyword>
<keyword evidence="17" id="KW-1185">Reference proteome</keyword>
<protein>
    <recommendedName>
        <fullName evidence="3">serine-type D-Ala-D-Ala carboxypeptidase</fullName>
        <ecNumber evidence="3">3.4.16.4</ecNumber>
    </recommendedName>
</protein>
<keyword evidence="5" id="KW-0645">Protease</keyword>
<keyword evidence="8" id="KW-0133">Cell shape</keyword>
<evidence type="ECO:0000259" key="15">
    <source>
        <dbReference type="Pfam" id="PF07943"/>
    </source>
</evidence>
<evidence type="ECO:0000256" key="5">
    <source>
        <dbReference type="ARBA" id="ARBA00022670"/>
    </source>
</evidence>
<dbReference type="Gene3D" id="3.40.710.10">
    <property type="entry name" value="DD-peptidase/beta-lactamase superfamily"/>
    <property type="match status" value="1"/>
</dbReference>
<evidence type="ECO:0000256" key="1">
    <source>
        <dbReference type="ARBA" id="ARBA00004752"/>
    </source>
</evidence>
<evidence type="ECO:0000256" key="8">
    <source>
        <dbReference type="ARBA" id="ARBA00022960"/>
    </source>
</evidence>
<dbReference type="Proteomes" id="UP001597458">
    <property type="component" value="Unassembled WGS sequence"/>
</dbReference>
<dbReference type="InterPro" id="IPR001967">
    <property type="entry name" value="Peptidase_S11_N"/>
</dbReference>
<dbReference type="EC" id="3.4.16.4" evidence="3"/>
<comment type="similarity">
    <text evidence="2 12">Belongs to the peptidase S11 family.</text>
</comment>
<dbReference type="PANTHER" id="PTHR21581:SF33">
    <property type="entry name" value="D-ALANYL-D-ALANINE CARBOXYPEPTIDASE DACB"/>
    <property type="match status" value="1"/>
</dbReference>
<gene>
    <name evidence="16" type="ORF">ACFSTF_10225</name>
</gene>
<feature type="chain" id="PRO_5045733589" description="serine-type D-Ala-D-Ala carboxypeptidase" evidence="13">
    <location>
        <begin position="26"/>
        <end position="380"/>
    </location>
</feature>
<proteinExistence type="inferred from homology"/>
<keyword evidence="10" id="KW-0961">Cell wall biogenesis/degradation</keyword>
<evidence type="ECO:0000256" key="2">
    <source>
        <dbReference type="ARBA" id="ARBA00007164"/>
    </source>
</evidence>
<keyword evidence="7 16" id="KW-0378">Hydrolase</keyword>
<dbReference type="PANTHER" id="PTHR21581">
    <property type="entry name" value="D-ALANYL-D-ALANINE CARBOXYPEPTIDASE"/>
    <property type="match status" value="1"/>
</dbReference>
<dbReference type="EMBL" id="JBHUMR010000013">
    <property type="protein sequence ID" value="MFD2617680.1"/>
    <property type="molecule type" value="Genomic_DNA"/>
</dbReference>
<dbReference type="InterPro" id="IPR012907">
    <property type="entry name" value="Peptidase_S11_C"/>
</dbReference>
<feature type="signal peptide" evidence="13">
    <location>
        <begin position="1"/>
        <end position="25"/>
    </location>
</feature>
<evidence type="ECO:0000256" key="13">
    <source>
        <dbReference type="SAM" id="SignalP"/>
    </source>
</evidence>
<evidence type="ECO:0000256" key="9">
    <source>
        <dbReference type="ARBA" id="ARBA00022984"/>
    </source>
</evidence>
<sequence length="380" mass="43017">MKKLTKLILCILVLITLLPNVQARAAGRPDVSAQAAILMDQNSGRVLYEKNRHKKMRIASITKVMTALLAIESGKLNETVTVSSHAYGTEGSSLYLKKGEKIKLKELVYGLLLRSGNDAAVAIAEHVAKSVPGFVYLMNEKARELGMKDTSFANPHGLDNPSHYSSAYDMALLTKYAMQNSTFRKMFGTKYHRSPQDGEKWDRVWKNKNKLLFQYAYSTGGKTGFTSLARRTLISTATKDHKDLIVVTLNDGDDWKDHQNLFDYGFKTFKRVHVVKKGKLTFLNQGFYKNHLYAKRSLSLLLTKEEKENLKSKVFLIQPPKKENDWKTVPSPIGKVVFYSKNKHVGSLPLFYEKPKKEKKGFWSLFTHVISLTMGLSKNG</sequence>
<feature type="domain" description="Peptidase S11 D-alanyl-D-alanine carboxypeptidase A N-terminal" evidence="14">
    <location>
        <begin position="25"/>
        <end position="251"/>
    </location>
</feature>
<evidence type="ECO:0000256" key="7">
    <source>
        <dbReference type="ARBA" id="ARBA00022801"/>
    </source>
</evidence>
<dbReference type="SUPFAM" id="SSF56601">
    <property type="entry name" value="beta-lactamase/transpeptidase-like"/>
    <property type="match status" value="1"/>
</dbReference>
<keyword evidence="4" id="KW-0121">Carboxypeptidase</keyword>
<keyword evidence="9" id="KW-0573">Peptidoglycan synthesis</keyword>
<evidence type="ECO:0000259" key="14">
    <source>
        <dbReference type="Pfam" id="PF00768"/>
    </source>
</evidence>
<name>A0ABW5PRZ7_9BACI</name>
<evidence type="ECO:0000256" key="12">
    <source>
        <dbReference type="RuleBase" id="RU004016"/>
    </source>
</evidence>
<dbReference type="Pfam" id="PF07943">
    <property type="entry name" value="PBP5_C"/>
    <property type="match status" value="1"/>
</dbReference>
<organism evidence="16 17">
    <name type="scientific">Terrilactibacillus laevilacticus</name>
    <dbReference type="NCBI Taxonomy" id="1380157"/>
    <lineage>
        <taxon>Bacteria</taxon>
        <taxon>Bacillati</taxon>
        <taxon>Bacillota</taxon>
        <taxon>Bacilli</taxon>
        <taxon>Bacillales</taxon>
        <taxon>Bacillaceae</taxon>
        <taxon>Terrilactibacillus</taxon>
    </lineage>
</organism>
<dbReference type="Pfam" id="PF00768">
    <property type="entry name" value="Peptidase_S11"/>
    <property type="match status" value="1"/>
</dbReference>